<dbReference type="EMBL" id="VIWT01000003">
    <property type="protein sequence ID" value="TWF90478.1"/>
    <property type="molecule type" value="Genomic_DNA"/>
</dbReference>
<dbReference type="InterPro" id="IPR016024">
    <property type="entry name" value="ARM-type_fold"/>
</dbReference>
<keyword evidence="2" id="KW-1185">Reference proteome</keyword>
<dbReference type="SUPFAM" id="SSF48371">
    <property type="entry name" value="ARM repeat"/>
    <property type="match status" value="1"/>
</dbReference>
<evidence type="ECO:0000313" key="2">
    <source>
        <dbReference type="Proteomes" id="UP000317940"/>
    </source>
</evidence>
<name>A0A561TTQ4_9ACTN</name>
<dbReference type="InterPro" id="IPR021133">
    <property type="entry name" value="HEAT_type_2"/>
</dbReference>
<protein>
    <submittedName>
        <fullName evidence="1">HEAT repeat protein</fullName>
    </submittedName>
</protein>
<proteinExistence type="predicted"/>
<reference evidence="1 2" key="1">
    <citation type="submission" date="2019-06" db="EMBL/GenBank/DDBJ databases">
        <title>Sequencing the genomes of 1000 actinobacteria strains.</title>
        <authorList>
            <person name="Klenk H.-P."/>
        </authorList>
    </citation>
    <scope>NUCLEOTIDE SEQUENCE [LARGE SCALE GENOMIC DNA]</scope>
    <source>
        <strain evidence="1 2">DSM 44826</strain>
    </source>
</reference>
<dbReference type="OrthoDB" id="292843at2"/>
<organism evidence="1 2">
    <name type="scientific">Kitasatospora viridis</name>
    <dbReference type="NCBI Taxonomy" id="281105"/>
    <lineage>
        <taxon>Bacteria</taxon>
        <taxon>Bacillati</taxon>
        <taxon>Actinomycetota</taxon>
        <taxon>Actinomycetes</taxon>
        <taxon>Kitasatosporales</taxon>
        <taxon>Streptomycetaceae</taxon>
        <taxon>Kitasatospora</taxon>
    </lineage>
</organism>
<evidence type="ECO:0000313" key="1">
    <source>
        <dbReference type="EMBL" id="TWF90478.1"/>
    </source>
</evidence>
<sequence>MHDLFQGLDGIDWAGLSHAYGAATDVPDLLRALTAADPATREGALDALYGGVHHQGDVYDSTLACLPFLCAIAAEPGGADRDGVLRLIDSIGHSAATGAELGAEEGITDPHAVIAEAKAEDEWYEEVGLAHGMLAHRLLAELLPPLTGLLADQDPDVRGAATELLANRHQQPGAVLDALLARAAEEPDGAVRHALAQAIGTLAGRLDAADAASAERAGAALLVLAEPGGDPGTELAALAELARNHPQLLPADTAERATAALDRARERPAEPAPEPRPDTPTLLSHLRELRAESFAEGADQRTAEALERLHAALGDRVELRHELVLHTLRHGDPNGPRRAVDRAGTLHTGWRTSPDRAAATAELLGALLTDPDQELAARAAGVLRAGRLPCDPQVLETAAVIMEEGQYHGRWGWERNLPGECMQLLANHGDERAVRELSRVLPGRPVPEDLALWCERLRPHSAKLLLTLVRRCQAAGEQVDANQEDGGTDHDGLRTLGRLIAAMAACGPSAAHMTIGALLAVLLEQGRERDGKLHIGPQLGLSRAHGLGPEPGDALPVLRDLLTDPEPGTRVLAARALFHGGQDAAEYLPVLARVVEDADQWQARYAALELTAALGPAAAPLGELLRGQFDRALGAGGSDNELVRLLLAARAATPVTPADDRLLGELWQRRRDLRPMLAEALLREAGALPEGFAELLREELAHPRRHNNDGAERGLTSFVRYDCEADDTLLRQCEELLA</sequence>
<accession>A0A561TTQ4</accession>
<comment type="caution">
    <text evidence="1">The sequence shown here is derived from an EMBL/GenBank/DDBJ whole genome shotgun (WGS) entry which is preliminary data.</text>
</comment>
<dbReference type="AlphaFoldDB" id="A0A561TTQ4"/>
<dbReference type="Pfam" id="PF13646">
    <property type="entry name" value="HEAT_2"/>
    <property type="match status" value="1"/>
</dbReference>
<dbReference type="RefSeq" id="WP_145909675.1">
    <property type="nucleotide sequence ID" value="NZ_BAAAMZ010000001.1"/>
</dbReference>
<dbReference type="InterPro" id="IPR011989">
    <property type="entry name" value="ARM-like"/>
</dbReference>
<gene>
    <name evidence="1" type="ORF">FHX73_13525</name>
</gene>
<dbReference type="Proteomes" id="UP000317940">
    <property type="component" value="Unassembled WGS sequence"/>
</dbReference>
<dbReference type="Gene3D" id="1.25.10.10">
    <property type="entry name" value="Leucine-rich Repeat Variant"/>
    <property type="match status" value="2"/>
</dbReference>
<dbReference type="PROSITE" id="PS50077">
    <property type="entry name" value="HEAT_REPEAT"/>
    <property type="match status" value="1"/>
</dbReference>